<dbReference type="EMBL" id="CAJOAZ010000541">
    <property type="protein sequence ID" value="CAF3671179.1"/>
    <property type="molecule type" value="Genomic_DNA"/>
</dbReference>
<organism evidence="2 3">
    <name type="scientific">Adineta steineri</name>
    <dbReference type="NCBI Taxonomy" id="433720"/>
    <lineage>
        <taxon>Eukaryota</taxon>
        <taxon>Metazoa</taxon>
        <taxon>Spiralia</taxon>
        <taxon>Gnathifera</taxon>
        <taxon>Rotifera</taxon>
        <taxon>Eurotatoria</taxon>
        <taxon>Bdelloidea</taxon>
        <taxon>Adinetida</taxon>
        <taxon>Adinetidae</taxon>
        <taxon>Adineta</taxon>
    </lineage>
</organism>
<accession>A0A819CUY9</accession>
<evidence type="ECO:0000313" key="3">
    <source>
        <dbReference type="Proteomes" id="UP000663881"/>
    </source>
</evidence>
<protein>
    <submittedName>
        <fullName evidence="2">Uncharacterized protein</fullName>
    </submittedName>
</protein>
<dbReference type="AlphaFoldDB" id="A0A819CUY9"/>
<dbReference type="Proteomes" id="UP000663844">
    <property type="component" value="Unassembled WGS sequence"/>
</dbReference>
<name>A0A819CUY9_9BILA</name>
<evidence type="ECO:0000313" key="2">
    <source>
        <dbReference type="EMBL" id="CAF3824298.1"/>
    </source>
</evidence>
<gene>
    <name evidence="2" type="ORF">OKA104_LOCUS19881</name>
    <name evidence="1" type="ORF">OXD698_LOCUS10260</name>
</gene>
<reference evidence="2" key="1">
    <citation type="submission" date="2021-02" db="EMBL/GenBank/DDBJ databases">
        <authorList>
            <person name="Nowell W R."/>
        </authorList>
    </citation>
    <scope>NUCLEOTIDE SEQUENCE</scope>
</reference>
<dbReference type="EMBL" id="CAJOAY010001300">
    <property type="protein sequence ID" value="CAF3824298.1"/>
    <property type="molecule type" value="Genomic_DNA"/>
</dbReference>
<dbReference type="Proteomes" id="UP000663881">
    <property type="component" value="Unassembled WGS sequence"/>
</dbReference>
<comment type="caution">
    <text evidence="2">The sequence shown here is derived from an EMBL/GenBank/DDBJ whole genome shotgun (WGS) entry which is preliminary data.</text>
</comment>
<sequence>MVPEARFHESDGEVRPKLDNDLPIPVSSAVNVIEFVGRSPEAFDLVIDPYLSSYLPLVTIESANGKKNLSNH</sequence>
<evidence type="ECO:0000313" key="1">
    <source>
        <dbReference type="EMBL" id="CAF3671179.1"/>
    </source>
</evidence>
<proteinExistence type="predicted"/>